<evidence type="ECO:0000313" key="3">
    <source>
        <dbReference type="Proteomes" id="UP001054945"/>
    </source>
</evidence>
<protein>
    <submittedName>
        <fullName evidence="2">Uncharacterized protein</fullName>
    </submittedName>
</protein>
<sequence>MWVQWDISFVTHSGSSTSEAEKSHQHVSIQILVGDSSRGTVNSQSIKSGRPPDYLSRGHRQSTDHPSPPIRWGGCKDIWRNGIPSCPAVLPPKKIMNEEGEDIFLF</sequence>
<dbReference type="AlphaFoldDB" id="A0AAV4YFP7"/>
<keyword evidence="3" id="KW-1185">Reference proteome</keyword>
<evidence type="ECO:0000313" key="2">
    <source>
        <dbReference type="EMBL" id="GIZ05079.1"/>
    </source>
</evidence>
<reference evidence="2 3" key="1">
    <citation type="submission" date="2021-06" db="EMBL/GenBank/DDBJ databases">
        <title>Caerostris extrusa draft genome.</title>
        <authorList>
            <person name="Kono N."/>
            <person name="Arakawa K."/>
        </authorList>
    </citation>
    <scope>NUCLEOTIDE SEQUENCE [LARGE SCALE GENOMIC DNA]</scope>
</reference>
<organism evidence="2 3">
    <name type="scientific">Caerostris extrusa</name>
    <name type="common">Bark spider</name>
    <name type="synonym">Caerostris bankana</name>
    <dbReference type="NCBI Taxonomy" id="172846"/>
    <lineage>
        <taxon>Eukaryota</taxon>
        <taxon>Metazoa</taxon>
        <taxon>Ecdysozoa</taxon>
        <taxon>Arthropoda</taxon>
        <taxon>Chelicerata</taxon>
        <taxon>Arachnida</taxon>
        <taxon>Araneae</taxon>
        <taxon>Araneomorphae</taxon>
        <taxon>Entelegynae</taxon>
        <taxon>Araneoidea</taxon>
        <taxon>Araneidae</taxon>
        <taxon>Caerostris</taxon>
    </lineage>
</organism>
<dbReference type="EMBL" id="BPLR01019200">
    <property type="protein sequence ID" value="GIZ05079.1"/>
    <property type="molecule type" value="Genomic_DNA"/>
</dbReference>
<accession>A0AAV4YFP7</accession>
<feature type="compositionally biased region" description="Polar residues" evidence="1">
    <location>
        <begin position="37"/>
        <end position="47"/>
    </location>
</feature>
<evidence type="ECO:0000256" key="1">
    <source>
        <dbReference type="SAM" id="MobiDB-lite"/>
    </source>
</evidence>
<comment type="caution">
    <text evidence="2">The sequence shown here is derived from an EMBL/GenBank/DDBJ whole genome shotgun (WGS) entry which is preliminary data.</text>
</comment>
<gene>
    <name evidence="2" type="ORF">CEXT_494301</name>
</gene>
<name>A0AAV4YFP7_CAEEX</name>
<proteinExistence type="predicted"/>
<feature type="region of interest" description="Disordered" evidence="1">
    <location>
        <begin position="34"/>
        <end position="70"/>
    </location>
</feature>
<dbReference type="Proteomes" id="UP001054945">
    <property type="component" value="Unassembled WGS sequence"/>
</dbReference>